<dbReference type="RefSeq" id="WP_015597535.1">
    <property type="nucleotide sequence ID" value="NC_021172.1"/>
</dbReference>
<organism evidence="2 3">
    <name type="scientific">Hyphomicrobium denitrificans 1NES1</name>
    <dbReference type="NCBI Taxonomy" id="670307"/>
    <lineage>
        <taxon>Bacteria</taxon>
        <taxon>Pseudomonadati</taxon>
        <taxon>Pseudomonadota</taxon>
        <taxon>Alphaproteobacteria</taxon>
        <taxon>Hyphomicrobiales</taxon>
        <taxon>Hyphomicrobiaceae</taxon>
        <taxon>Hyphomicrobium</taxon>
    </lineage>
</organism>
<dbReference type="GO" id="GO:0035438">
    <property type="term" value="F:cyclic-di-GMP binding"/>
    <property type="evidence" value="ECO:0007669"/>
    <property type="project" value="InterPro"/>
</dbReference>
<dbReference type="InterPro" id="IPR009875">
    <property type="entry name" value="PilZ_domain"/>
</dbReference>
<evidence type="ECO:0000313" key="2">
    <source>
        <dbReference type="EMBL" id="AGK57500.1"/>
    </source>
</evidence>
<dbReference type="KEGG" id="hdt:HYPDE_29108"/>
<keyword evidence="3" id="KW-1185">Reference proteome</keyword>
<reference evidence="2 3" key="1">
    <citation type="journal article" date="2013" name="Genome Announc.">
        <title>Genome sequences for three denitrifying bacterial strains isolated from a uranium- and nitrate-contaminated subsurface environment.</title>
        <authorList>
            <person name="Venkatramanan R."/>
            <person name="Prakash O."/>
            <person name="Woyke T."/>
            <person name="Chain P."/>
            <person name="Goodwin L.A."/>
            <person name="Watson D."/>
            <person name="Brooks S."/>
            <person name="Kostka J.E."/>
            <person name="Green S.J."/>
        </authorList>
    </citation>
    <scope>NUCLEOTIDE SEQUENCE [LARGE SCALE GENOMIC DNA]</scope>
    <source>
        <strain evidence="2 3">1NES1</strain>
    </source>
</reference>
<evidence type="ECO:0000313" key="3">
    <source>
        <dbReference type="Proteomes" id="UP000005952"/>
    </source>
</evidence>
<dbReference type="OrthoDB" id="7929489at2"/>
<gene>
    <name evidence="2" type="ORF">HYPDE_29108</name>
</gene>
<dbReference type="EMBL" id="CP005587">
    <property type="protein sequence ID" value="AGK57500.1"/>
    <property type="molecule type" value="Genomic_DNA"/>
</dbReference>
<dbReference type="Proteomes" id="UP000005952">
    <property type="component" value="Chromosome"/>
</dbReference>
<dbReference type="AlphaFoldDB" id="N0BBM4"/>
<feature type="domain" description="PilZ" evidence="1">
    <location>
        <begin position="12"/>
        <end position="89"/>
    </location>
</feature>
<evidence type="ECO:0000259" key="1">
    <source>
        <dbReference type="Pfam" id="PF07238"/>
    </source>
</evidence>
<sequence>MHNPSISGHFLRRRDERRSVQVSAIAECHGISRAIEVVDFSNAGLRIDKVTGLATGDRLTISFTPDVSVEGTIVWLVWHKAGLQFTRPLKQDDPAYRFLMDRAALIEQAHVRAISILAQQEALKARESDPT</sequence>
<accession>N0BBM4</accession>
<dbReference type="Pfam" id="PF07238">
    <property type="entry name" value="PilZ"/>
    <property type="match status" value="1"/>
</dbReference>
<name>N0BBM4_9HYPH</name>
<dbReference type="SUPFAM" id="SSF141371">
    <property type="entry name" value="PilZ domain-like"/>
    <property type="match status" value="1"/>
</dbReference>
<proteinExistence type="predicted"/>
<dbReference type="HOGENOM" id="CLU_158544_0_0_5"/>
<protein>
    <submittedName>
        <fullName evidence="2">Type IV pilus assembly PilZ</fullName>
    </submittedName>
</protein>